<dbReference type="InterPro" id="IPR036380">
    <property type="entry name" value="Isochorismatase-like_sf"/>
</dbReference>
<dbReference type="Gene3D" id="3.40.50.850">
    <property type="entry name" value="Isochorismatase-like"/>
    <property type="match status" value="1"/>
</dbReference>
<dbReference type="GO" id="GO:0016787">
    <property type="term" value="F:hydrolase activity"/>
    <property type="evidence" value="ECO:0007669"/>
    <property type="project" value="UniProtKB-KW"/>
</dbReference>
<dbReference type="PANTHER" id="PTHR11080">
    <property type="entry name" value="PYRAZINAMIDASE/NICOTINAMIDASE"/>
    <property type="match status" value="1"/>
</dbReference>
<protein>
    <submittedName>
        <fullName evidence="4">Uncharacterized protein</fullName>
    </submittedName>
</protein>
<dbReference type="PANTHER" id="PTHR11080:SF2">
    <property type="entry name" value="LD05707P"/>
    <property type="match status" value="1"/>
</dbReference>
<organism evidence="4">
    <name type="scientific">viral metagenome</name>
    <dbReference type="NCBI Taxonomy" id="1070528"/>
    <lineage>
        <taxon>unclassified sequences</taxon>
        <taxon>metagenomes</taxon>
        <taxon>organismal metagenomes</taxon>
    </lineage>
</organism>
<evidence type="ECO:0000256" key="3">
    <source>
        <dbReference type="SAM" id="MobiDB-lite"/>
    </source>
</evidence>
<feature type="compositionally biased region" description="Basic residues" evidence="3">
    <location>
        <begin position="357"/>
        <end position="381"/>
    </location>
</feature>
<evidence type="ECO:0000256" key="2">
    <source>
        <dbReference type="ARBA" id="ARBA00022801"/>
    </source>
</evidence>
<reference evidence="4" key="1">
    <citation type="journal article" date="2020" name="Nature">
        <title>Giant virus diversity and host interactions through global metagenomics.</title>
        <authorList>
            <person name="Schulz F."/>
            <person name="Roux S."/>
            <person name="Paez-Espino D."/>
            <person name="Jungbluth S."/>
            <person name="Walsh D.A."/>
            <person name="Denef V.J."/>
            <person name="McMahon K.D."/>
            <person name="Konstantinidis K.T."/>
            <person name="Eloe-Fadrosh E.A."/>
            <person name="Kyrpides N.C."/>
            <person name="Woyke T."/>
        </authorList>
    </citation>
    <scope>NUCLEOTIDE SEQUENCE</scope>
    <source>
        <strain evidence="4">GVMAG-M-3300023174-176</strain>
    </source>
</reference>
<dbReference type="InterPro" id="IPR052347">
    <property type="entry name" value="Isochorismatase_Nicotinamidase"/>
</dbReference>
<evidence type="ECO:0000313" key="4">
    <source>
        <dbReference type="EMBL" id="QHT15746.1"/>
    </source>
</evidence>
<name>A0A6C0DFK4_9ZZZZ</name>
<proteinExistence type="inferred from homology"/>
<accession>A0A6C0DFK4</accession>
<dbReference type="AlphaFoldDB" id="A0A6C0DFK4"/>
<evidence type="ECO:0000256" key="1">
    <source>
        <dbReference type="ARBA" id="ARBA00006336"/>
    </source>
</evidence>
<keyword evidence="2" id="KW-0378">Hydrolase</keyword>
<sequence>MGLFFDWGKIWGYSRSMSSSSSANSSTGEGVAIVGVDLQKCFKPGGNLATVNDRNTSNPSGLEDNFVSLVTTTPHQYLILTKDQHPEGHASFLSNANKAAGKITITNAKGNMAKGSRNEYSEKEILNNRNWGDKTLRTKQKIWPPHCVQGVDDQIIPEIETVAATEEDKLYYVHKGHGKPDSYSAIADARGVFTPYVFKHNSPPKLISKADEYSQIANPKIMKGPANSFLKMLQESNINTVYLTGIARDVCVFWTAMDMLNFWTIPAFENGNTIKIIFMYDLTRPVMAGLEVYGIDISPTKIEREVKALIKAMLPESDVNTIYDQLFEIRRTEAYKNMYNGVAPPPPTSSSAASSGGRRRSKRHTKKHRSQKRRKTSSKRR</sequence>
<dbReference type="SUPFAM" id="SSF52499">
    <property type="entry name" value="Isochorismatase-like hydrolases"/>
    <property type="match status" value="1"/>
</dbReference>
<comment type="similarity">
    <text evidence="1">Belongs to the isochorismatase family.</text>
</comment>
<dbReference type="EMBL" id="MN739613">
    <property type="protein sequence ID" value="QHT15746.1"/>
    <property type="molecule type" value="Genomic_DNA"/>
</dbReference>
<feature type="region of interest" description="Disordered" evidence="3">
    <location>
        <begin position="338"/>
        <end position="381"/>
    </location>
</feature>